<dbReference type="AlphaFoldDB" id="A0A0P0WSA0"/>
<accession>A0A0P0WSA0</accession>
<organism evidence="1 2">
    <name type="scientific">Oryza sativa subsp. japonica</name>
    <name type="common">Rice</name>
    <dbReference type="NCBI Taxonomy" id="39947"/>
    <lineage>
        <taxon>Eukaryota</taxon>
        <taxon>Viridiplantae</taxon>
        <taxon>Streptophyta</taxon>
        <taxon>Embryophyta</taxon>
        <taxon>Tracheophyta</taxon>
        <taxon>Spermatophyta</taxon>
        <taxon>Magnoliopsida</taxon>
        <taxon>Liliopsida</taxon>
        <taxon>Poales</taxon>
        <taxon>Poaceae</taxon>
        <taxon>BOP clade</taxon>
        <taxon>Oryzoideae</taxon>
        <taxon>Oryzeae</taxon>
        <taxon>Oryzinae</taxon>
        <taxon>Oryza</taxon>
        <taxon>Oryza sativa</taxon>
    </lineage>
</organism>
<gene>
    <name evidence="1" type="ordered locus">Os06g0142950</name>
    <name evidence="1" type="ORF">OSNPB_060142950</name>
</gene>
<reference evidence="2" key="1">
    <citation type="journal article" date="2005" name="Nature">
        <title>The map-based sequence of the rice genome.</title>
        <authorList>
            <consortium name="International rice genome sequencing project (IRGSP)"/>
            <person name="Matsumoto T."/>
            <person name="Wu J."/>
            <person name="Kanamori H."/>
            <person name="Katayose Y."/>
            <person name="Fujisawa M."/>
            <person name="Namiki N."/>
            <person name="Mizuno H."/>
            <person name="Yamamoto K."/>
            <person name="Antonio B.A."/>
            <person name="Baba T."/>
            <person name="Sakata K."/>
            <person name="Nagamura Y."/>
            <person name="Aoki H."/>
            <person name="Arikawa K."/>
            <person name="Arita K."/>
            <person name="Bito T."/>
            <person name="Chiden Y."/>
            <person name="Fujitsuka N."/>
            <person name="Fukunaka R."/>
            <person name="Hamada M."/>
            <person name="Harada C."/>
            <person name="Hayashi A."/>
            <person name="Hijishita S."/>
            <person name="Honda M."/>
            <person name="Hosokawa S."/>
            <person name="Ichikawa Y."/>
            <person name="Idonuma A."/>
            <person name="Iijima M."/>
            <person name="Ikeda M."/>
            <person name="Ikeno M."/>
            <person name="Ito K."/>
            <person name="Ito S."/>
            <person name="Ito T."/>
            <person name="Ito Y."/>
            <person name="Ito Y."/>
            <person name="Iwabuchi A."/>
            <person name="Kamiya K."/>
            <person name="Karasawa W."/>
            <person name="Kurita K."/>
            <person name="Katagiri S."/>
            <person name="Kikuta A."/>
            <person name="Kobayashi H."/>
            <person name="Kobayashi N."/>
            <person name="Machita K."/>
            <person name="Maehara T."/>
            <person name="Masukawa M."/>
            <person name="Mizubayashi T."/>
            <person name="Mukai Y."/>
            <person name="Nagasaki H."/>
            <person name="Nagata Y."/>
            <person name="Naito S."/>
            <person name="Nakashima M."/>
            <person name="Nakama Y."/>
            <person name="Nakamichi Y."/>
            <person name="Nakamura M."/>
            <person name="Meguro A."/>
            <person name="Negishi M."/>
            <person name="Ohta I."/>
            <person name="Ohta T."/>
            <person name="Okamoto M."/>
            <person name="Ono N."/>
            <person name="Saji S."/>
            <person name="Sakaguchi M."/>
            <person name="Sakai K."/>
            <person name="Shibata M."/>
            <person name="Shimokawa T."/>
            <person name="Song J."/>
            <person name="Takazaki Y."/>
            <person name="Terasawa K."/>
            <person name="Tsugane M."/>
            <person name="Tsuji K."/>
            <person name="Ueda S."/>
            <person name="Waki K."/>
            <person name="Yamagata H."/>
            <person name="Yamamoto M."/>
            <person name="Yamamoto S."/>
            <person name="Yamane H."/>
            <person name="Yoshiki S."/>
            <person name="Yoshihara R."/>
            <person name="Yukawa K."/>
            <person name="Zhong H."/>
            <person name="Yano M."/>
            <person name="Yuan Q."/>
            <person name="Ouyang S."/>
            <person name="Liu J."/>
            <person name="Jones K.M."/>
            <person name="Gansberger K."/>
            <person name="Moffat K."/>
            <person name="Hill J."/>
            <person name="Bera J."/>
            <person name="Fadrosh D."/>
            <person name="Jin S."/>
            <person name="Johri S."/>
            <person name="Kim M."/>
            <person name="Overton L."/>
            <person name="Reardon M."/>
            <person name="Tsitrin T."/>
            <person name="Vuong H."/>
            <person name="Weaver B."/>
            <person name="Ciecko A."/>
            <person name="Tallon L."/>
            <person name="Jackson J."/>
            <person name="Pai G."/>
            <person name="Aken S.V."/>
            <person name="Utterback T."/>
            <person name="Reidmuller S."/>
            <person name="Feldblyum T."/>
            <person name="Hsiao J."/>
            <person name="Zismann V."/>
            <person name="Iobst S."/>
            <person name="de Vazeille A.R."/>
            <person name="Buell C.R."/>
            <person name="Ying K."/>
            <person name="Li Y."/>
            <person name="Lu T."/>
            <person name="Huang Y."/>
            <person name="Zhao Q."/>
            <person name="Feng Q."/>
            <person name="Zhang L."/>
            <person name="Zhu J."/>
            <person name="Weng Q."/>
            <person name="Mu J."/>
            <person name="Lu Y."/>
            <person name="Fan D."/>
            <person name="Liu Y."/>
            <person name="Guan J."/>
            <person name="Zhang Y."/>
            <person name="Yu S."/>
            <person name="Liu X."/>
            <person name="Zhang Y."/>
            <person name="Hong G."/>
            <person name="Han B."/>
            <person name="Choisne N."/>
            <person name="Demange N."/>
            <person name="Orjeda G."/>
            <person name="Samain S."/>
            <person name="Cattolico L."/>
            <person name="Pelletier E."/>
            <person name="Couloux A."/>
            <person name="Segurens B."/>
            <person name="Wincker P."/>
            <person name="D'Hont A."/>
            <person name="Scarpelli C."/>
            <person name="Weissenbach J."/>
            <person name="Salanoubat M."/>
            <person name="Quetier F."/>
            <person name="Yu Y."/>
            <person name="Kim H.R."/>
            <person name="Rambo T."/>
            <person name="Currie J."/>
            <person name="Collura K."/>
            <person name="Luo M."/>
            <person name="Yang T."/>
            <person name="Ammiraju J.S.S."/>
            <person name="Engler F."/>
            <person name="Soderlund C."/>
            <person name="Wing R.A."/>
            <person name="Palmer L.E."/>
            <person name="de la Bastide M."/>
            <person name="Spiegel L."/>
            <person name="Nascimento L."/>
            <person name="Zutavern T."/>
            <person name="O'Shaughnessy A."/>
            <person name="Dike S."/>
            <person name="Dedhia N."/>
            <person name="Preston R."/>
            <person name="Balija V."/>
            <person name="McCombie W.R."/>
            <person name="Chow T."/>
            <person name="Chen H."/>
            <person name="Chung M."/>
            <person name="Chen C."/>
            <person name="Shaw J."/>
            <person name="Wu H."/>
            <person name="Hsiao K."/>
            <person name="Chao Y."/>
            <person name="Chu M."/>
            <person name="Cheng C."/>
            <person name="Hour A."/>
            <person name="Lee P."/>
            <person name="Lin S."/>
            <person name="Lin Y."/>
            <person name="Liou J."/>
            <person name="Liu S."/>
            <person name="Hsing Y."/>
            <person name="Raghuvanshi S."/>
            <person name="Mohanty A."/>
            <person name="Bharti A.K."/>
            <person name="Gaur A."/>
            <person name="Gupta V."/>
            <person name="Kumar D."/>
            <person name="Ravi V."/>
            <person name="Vij S."/>
            <person name="Kapur A."/>
            <person name="Khurana P."/>
            <person name="Khurana P."/>
            <person name="Khurana J.P."/>
            <person name="Tyagi A.K."/>
            <person name="Gaikwad K."/>
            <person name="Singh A."/>
            <person name="Dalal V."/>
            <person name="Srivastava S."/>
            <person name="Dixit A."/>
            <person name="Pal A.K."/>
            <person name="Ghazi I.A."/>
            <person name="Yadav M."/>
            <person name="Pandit A."/>
            <person name="Bhargava A."/>
            <person name="Sureshbabu K."/>
            <person name="Batra K."/>
            <person name="Sharma T.R."/>
            <person name="Mohapatra T."/>
            <person name="Singh N.K."/>
            <person name="Messing J."/>
            <person name="Nelson A.B."/>
            <person name="Fuks G."/>
            <person name="Kavchok S."/>
            <person name="Keizer G."/>
            <person name="Linton E."/>
            <person name="Llaca V."/>
            <person name="Song R."/>
            <person name="Tanyolac B."/>
            <person name="Young S."/>
            <person name="Ho-Il K."/>
            <person name="Hahn J.H."/>
            <person name="Sangsakoo G."/>
            <person name="Vanavichit A."/>
            <person name="de Mattos Luiz.A.T."/>
            <person name="Zimmer P.D."/>
            <person name="Malone G."/>
            <person name="Dellagostin O."/>
            <person name="de Oliveira A.C."/>
            <person name="Bevan M."/>
            <person name="Bancroft I."/>
            <person name="Minx P."/>
            <person name="Cordum H."/>
            <person name="Wilson R."/>
            <person name="Cheng Z."/>
            <person name="Jin W."/>
            <person name="Jiang J."/>
            <person name="Leong S.A."/>
            <person name="Iwama H."/>
            <person name="Gojobori T."/>
            <person name="Itoh T."/>
            <person name="Niimura Y."/>
            <person name="Fujii Y."/>
            <person name="Habara T."/>
            <person name="Sakai H."/>
            <person name="Sato Y."/>
            <person name="Wilson G."/>
            <person name="Kumar K."/>
            <person name="McCouch S."/>
            <person name="Juretic N."/>
            <person name="Hoen D."/>
            <person name="Wright S."/>
            <person name="Bruskiewich R."/>
            <person name="Bureau T."/>
            <person name="Miyao A."/>
            <person name="Hirochika H."/>
            <person name="Nishikawa T."/>
            <person name="Kadowaki K."/>
            <person name="Sugiura M."/>
            <person name="Burr B."/>
            <person name="Sasaki T."/>
        </authorList>
    </citation>
    <scope>NUCLEOTIDE SEQUENCE [LARGE SCALE GENOMIC DNA]</scope>
    <source>
        <strain evidence="2">cv. Nipponbare</strain>
    </source>
</reference>
<proteinExistence type="predicted"/>
<dbReference type="Proteomes" id="UP000059680">
    <property type="component" value="Chromosome 6"/>
</dbReference>
<dbReference type="PaxDb" id="39947-A0A0P0WSA0"/>
<keyword evidence="2" id="KW-1185">Reference proteome</keyword>
<sequence>MDGCIDRVQDWSWILLPKEIIDIWQRSHSSIEALYKKREHSPSVSMRLQSSESFSGHKCIPSEIVIKFWQAATKAHTMYFILLFFVGLNIYPEAKMLALSAQCTADMEKEHTLDGILNTSVRHGFKFDVLHLKHRQEWRQQLVERTKVDSSQIKLTAGGECRYLPPILRKE</sequence>
<dbReference type="EMBL" id="AP014962">
    <property type="protein sequence ID" value="BAS96108.1"/>
    <property type="molecule type" value="Genomic_DNA"/>
</dbReference>
<dbReference type="InParanoid" id="A0A0P0WSA0"/>
<protein>
    <submittedName>
        <fullName evidence="1">Os06g0142950 protein</fullName>
    </submittedName>
</protein>
<name>A0A0P0WSA0_ORYSJ</name>
<reference evidence="1 2" key="2">
    <citation type="journal article" date="2013" name="Plant Cell Physiol.">
        <title>Rice Annotation Project Database (RAP-DB): an integrative and interactive database for rice genomics.</title>
        <authorList>
            <person name="Sakai H."/>
            <person name="Lee S.S."/>
            <person name="Tanaka T."/>
            <person name="Numa H."/>
            <person name="Kim J."/>
            <person name="Kawahara Y."/>
            <person name="Wakimoto H."/>
            <person name="Yang C.C."/>
            <person name="Iwamoto M."/>
            <person name="Abe T."/>
            <person name="Yamada Y."/>
            <person name="Muto A."/>
            <person name="Inokuchi H."/>
            <person name="Ikemura T."/>
            <person name="Matsumoto T."/>
            <person name="Sasaki T."/>
            <person name="Itoh T."/>
        </authorList>
    </citation>
    <scope>NUCLEOTIDE SEQUENCE [LARGE SCALE GENOMIC DNA]</scope>
    <source>
        <strain evidence="2">cv. Nipponbare</strain>
    </source>
</reference>
<reference evidence="1 2" key="3">
    <citation type="journal article" date="2013" name="Rice">
        <title>Improvement of the Oryza sativa Nipponbare reference genome using next generation sequence and optical map data.</title>
        <authorList>
            <person name="Kawahara Y."/>
            <person name="de la Bastide M."/>
            <person name="Hamilton J.P."/>
            <person name="Kanamori H."/>
            <person name="McCombie W.R."/>
            <person name="Ouyang S."/>
            <person name="Schwartz D.C."/>
            <person name="Tanaka T."/>
            <person name="Wu J."/>
            <person name="Zhou S."/>
            <person name="Childs K.L."/>
            <person name="Davidson R.M."/>
            <person name="Lin H."/>
            <person name="Quesada-Ocampo L."/>
            <person name="Vaillancourt B."/>
            <person name="Sakai H."/>
            <person name="Lee S.S."/>
            <person name="Kim J."/>
            <person name="Numa H."/>
            <person name="Itoh T."/>
            <person name="Buell C.R."/>
            <person name="Matsumoto T."/>
        </authorList>
    </citation>
    <scope>NUCLEOTIDE SEQUENCE [LARGE SCALE GENOMIC DNA]</scope>
    <source>
        <strain evidence="2">cv. Nipponbare</strain>
    </source>
</reference>
<evidence type="ECO:0000313" key="2">
    <source>
        <dbReference type="Proteomes" id="UP000059680"/>
    </source>
</evidence>
<evidence type="ECO:0000313" key="1">
    <source>
        <dbReference type="EMBL" id="BAS96108.1"/>
    </source>
</evidence>